<feature type="region of interest" description="Disordered" evidence="1">
    <location>
        <begin position="1"/>
        <end position="26"/>
    </location>
</feature>
<dbReference type="Proteomes" id="UP001206925">
    <property type="component" value="Unassembled WGS sequence"/>
</dbReference>
<sequence length="26" mass="3075">MRIVFPESQFGQHRDCREVANRSPQS</sequence>
<evidence type="ECO:0000313" key="3">
    <source>
        <dbReference type="Proteomes" id="UP001206925"/>
    </source>
</evidence>
<proteinExistence type="predicted"/>
<protein>
    <submittedName>
        <fullName evidence="2">Uncharacterized protein</fullName>
    </submittedName>
</protein>
<evidence type="ECO:0000256" key="1">
    <source>
        <dbReference type="SAM" id="MobiDB-lite"/>
    </source>
</evidence>
<dbReference type="EMBL" id="JAMZMK010008723">
    <property type="protein sequence ID" value="KAI7738768.1"/>
    <property type="molecule type" value="Genomic_DNA"/>
</dbReference>
<dbReference type="AlphaFoldDB" id="A0AAD5CB65"/>
<organism evidence="2 3">
    <name type="scientific">Ambrosia artemisiifolia</name>
    <name type="common">Common ragweed</name>
    <dbReference type="NCBI Taxonomy" id="4212"/>
    <lineage>
        <taxon>Eukaryota</taxon>
        <taxon>Viridiplantae</taxon>
        <taxon>Streptophyta</taxon>
        <taxon>Embryophyta</taxon>
        <taxon>Tracheophyta</taxon>
        <taxon>Spermatophyta</taxon>
        <taxon>Magnoliopsida</taxon>
        <taxon>eudicotyledons</taxon>
        <taxon>Gunneridae</taxon>
        <taxon>Pentapetalae</taxon>
        <taxon>asterids</taxon>
        <taxon>campanulids</taxon>
        <taxon>Asterales</taxon>
        <taxon>Asteraceae</taxon>
        <taxon>Asteroideae</taxon>
        <taxon>Heliantheae alliance</taxon>
        <taxon>Heliantheae</taxon>
        <taxon>Ambrosia</taxon>
    </lineage>
</organism>
<comment type="caution">
    <text evidence="2">The sequence shown here is derived from an EMBL/GenBank/DDBJ whole genome shotgun (WGS) entry which is preliminary data.</text>
</comment>
<keyword evidence="3" id="KW-1185">Reference proteome</keyword>
<name>A0AAD5CB65_AMBAR</name>
<gene>
    <name evidence="2" type="ORF">M8C21_031706</name>
</gene>
<accession>A0AAD5CB65</accession>
<reference evidence="2" key="1">
    <citation type="submission" date="2022-06" db="EMBL/GenBank/DDBJ databases">
        <title>Uncovering the hologenomic basis of an extraordinary plant invasion.</title>
        <authorList>
            <person name="Bieker V.C."/>
            <person name="Martin M.D."/>
            <person name="Gilbert T."/>
            <person name="Hodgins K."/>
            <person name="Battlay P."/>
            <person name="Petersen B."/>
            <person name="Wilson J."/>
        </authorList>
    </citation>
    <scope>NUCLEOTIDE SEQUENCE</scope>
    <source>
        <strain evidence="2">AA19_3_7</strain>
        <tissue evidence="2">Leaf</tissue>
    </source>
</reference>
<evidence type="ECO:0000313" key="2">
    <source>
        <dbReference type="EMBL" id="KAI7738768.1"/>
    </source>
</evidence>